<gene>
    <name evidence="1" type="ORF">Cph01nite_36710</name>
</gene>
<dbReference type="EMBL" id="BONP01000045">
    <property type="protein sequence ID" value="GIG41909.1"/>
    <property type="molecule type" value="Genomic_DNA"/>
</dbReference>
<reference evidence="1 2" key="1">
    <citation type="submission" date="2021-01" db="EMBL/GenBank/DDBJ databases">
        <title>Whole genome shotgun sequence of Cellulomonas phragmiteti NBRC 110785.</title>
        <authorList>
            <person name="Komaki H."/>
            <person name="Tamura T."/>
        </authorList>
    </citation>
    <scope>NUCLEOTIDE SEQUENCE [LARGE SCALE GENOMIC DNA]</scope>
    <source>
        <strain evidence="1 2">NBRC 110785</strain>
    </source>
</reference>
<dbReference type="RefSeq" id="WP_203676503.1">
    <property type="nucleotide sequence ID" value="NZ_BONP01000045.1"/>
</dbReference>
<name>A0ABQ4DRD3_9CELL</name>
<sequence>MGETGARGARAVDDAAGRGLDAAVLKLAEVGRPVAAAHVRRLRTRRRGRERTPADVVKRLGRQFATSAAAAGATSGAVAGARGPSLPTELAAGVAGAGAFTSAATLYVLALCEVYGIPPDDLDRRRRLLRLVVVGGDTPRGPEVVADQLPPSWSRRFRDVVPVRSLGWAETVVVPHMVTSTQRGPRLPVPGVVPAGFGAVVGAGGSAIMAQLVVHAALGALGPPPAAWPDAPPHDPA</sequence>
<evidence type="ECO:0000313" key="2">
    <source>
        <dbReference type="Proteomes" id="UP000614741"/>
    </source>
</evidence>
<protein>
    <submittedName>
        <fullName evidence="1">Uncharacterized protein</fullName>
    </submittedName>
</protein>
<comment type="caution">
    <text evidence="1">The sequence shown here is derived from an EMBL/GenBank/DDBJ whole genome shotgun (WGS) entry which is preliminary data.</text>
</comment>
<evidence type="ECO:0000313" key="1">
    <source>
        <dbReference type="EMBL" id="GIG41909.1"/>
    </source>
</evidence>
<dbReference type="Proteomes" id="UP000614741">
    <property type="component" value="Unassembled WGS sequence"/>
</dbReference>
<proteinExistence type="predicted"/>
<accession>A0ABQ4DRD3</accession>
<keyword evidence="2" id="KW-1185">Reference proteome</keyword>
<organism evidence="1 2">
    <name type="scientific">Cellulomonas phragmiteti</name>
    <dbReference type="NCBI Taxonomy" id="478780"/>
    <lineage>
        <taxon>Bacteria</taxon>
        <taxon>Bacillati</taxon>
        <taxon>Actinomycetota</taxon>
        <taxon>Actinomycetes</taxon>
        <taxon>Micrococcales</taxon>
        <taxon>Cellulomonadaceae</taxon>
        <taxon>Cellulomonas</taxon>
    </lineage>
</organism>